<evidence type="ECO:0000313" key="1">
    <source>
        <dbReference type="EMBL" id="KAG5568907.1"/>
    </source>
</evidence>
<dbReference type="Proteomes" id="UP000824120">
    <property type="component" value="Unassembled WGS sequence"/>
</dbReference>
<name>A0A9J5W099_SOLCO</name>
<keyword evidence="2" id="KW-1185">Reference proteome</keyword>
<organism evidence="1 2">
    <name type="scientific">Solanum commersonii</name>
    <name type="common">Commerson's wild potato</name>
    <name type="synonym">Commerson's nightshade</name>
    <dbReference type="NCBI Taxonomy" id="4109"/>
    <lineage>
        <taxon>Eukaryota</taxon>
        <taxon>Viridiplantae</taxon>
        <taxon>Streptophyta</taxon>
        <taxon>Embryophyta</taxon>
        <taxon>Tracheophyta</taxon>
        <taxon>Spermatophyta</taxon>
        <taxon>Magnoliopsida</taxon>
        <taxon>eudicotyledons</taxon>
        <taxon>Gunneridae</taxon>
        <taxon>Pentapetalae</taxon>
        <taxon>asterids</taxon>
        <taxon>lamiids</taxon>
        <taxon>Solanales</taxon>
        <taxon>Solanaceae</taxon>
        <taxon>Solanoideae</taxon>
        <taxon>Solaneae</taxon>
        <taxon>Solanum</taxon>
    </lineage>
</organism>
<gene>
    <name evidence="1" type="ORF">H5410_064070</name>
</gene>
<reference evidence="1" key="1">
    <citation type="submission" date="2020-09" db="EMBL/GenBank/DDBJ databases">
        <title>De no assembly of potato wild relative species, Solanum commersonii.</title>
        <authorList>
            <person name="Cho K."/>
        </authorList>
    </citation>
    <scope>NUCLEOTIDE SEQUENCE</scope>
    <source>
        <strain evidence="1">LZ3.2</strain>
        <tissue evidence="1">Leaf</tissue>
    </source>
</reference>
<dbReference type="AlphaFoldDB" id="A0A9J5W099"/>
<dbReference type="EMBL" id="JACXVP010000021">
    <property type="protein sequence ID" value="KAG5568907.1"/>
    <property type="molecule type" value="Genomic_DNA"/>
</dbReference>
<accession>A0A9J5W099</accession>
<evidence type="ECO:0000313" key="2">
    <source>
        <dbReference type="Proteomes" id="UP000824120"/>
    </source>
</evidence>
<proteinExistence type="predicted"/>
<protein>
    <submittedName>
        <fullName evidence="1">Uncharacterized protein</fullName>
    </submittedName>
</protein>
<sequence length="200" mass="22566">MEPVCPHGQNDPFSGLNNPRSSHGFFGDPKFRPCICKNFSWTFIKTLPMERVGPHDQNGPFSRSNDPQSRTLPMELVGLQGQNDPFLRSNDPQCKPPFCRFLCAIVYEIFELVGPKRPVVKVKRSPEQLALTSKTTRFLGQTIPEAVLGFFGDPEFRPHFAKILPGRPLRPYLWNQLALTAKTDHFQGQTIPGASKPLFC</sequence>
<comment type="caution">
    <text evidence="1">The sequence shown here is derived from an EMBL/GenBank/DDBJ whole genome shotgun (WGS) entry which is preliminary data.</text>
</comment>